<keyword evidence="4" id="KW-0479">Metal-binding</keyword>
<dbReference type="InterPro" id="IPR013083">
    <property type="entry name" value="Znf_RING/FYVE/PHD"/>
</dbReference>
<feature type="compositionally biased region" description="Polar residues" evidence="5">
    <location>
        <begin position="85"/>
        <end position="95"/>
    </location>
</feature>
<dbReference type="AlphaFoldDB" id="A0A2U1MUY4"/>
<dbReference type="OrthoDB" id="337581at2759"/>
<dbReference type="InterPro" id="IPR029044">
    <property type="entry name" value="Nucleotide-diphossugar_trans"/>
</dbReference>
<name>A0A2U1MUY4_ARTAN</name>
<evidence type="ECO:0000256" key="3">
    <source>
        <dbReference type="ARBA" id="ARBA00022917"/>
    </source>
</evidence>
<dbReference type="PANTHER" id="PTHR14005">
    <property type="entry name" value="EUKARYOTIC TRANSLATION INITIATION FACTOR 3, THETA SUBUNIT"/>
    <property type="match status" value="1"/>
</dbReference>
<feature type="region of interest" description="Disordered" evidence="5">
    <location>
        <begin position="588"/>
        <end position="609"/>
    </location>
</feature>
<proteinExistence type="predicted"/>
<organism evidence="7 8">
    <name type="scientific">Artemisia annua</name>
    <name type="common">Sweet wormwood</name>
    <dbReference type="NCBI Taxonomy" id="35608"/>
    <lineage>
        <taxon>Eukaryota</taxon>
        <taxon>Viridiplantae</taxon>
        <taxon>Streptophyta</taxon>
        <taxon>Embryophyta</taxon>
        <taxon>Tracheophyta</taxon>
        <taxon>Spermatophyta</taxon>
        <taxon>Magnoliopsida</taxon>
        <taxon>eudicotyledons</taxon>
        <taxon>Gunneridae</taxon>
        <taxon>Pentapetalae</taxon>
        <taxon>asterids</taxon>
        <taxon>campanulids</taxon>
        <taxon>Asterales</taxon>
        <taxon>Asteraceae</taxon>
        <taxon>Asteroideae</taxon>
        <taxon>Anthemideae</taxon>
        <taxon>Artemisiinae</taxon>
        <taxon>Artemisia</taxon>
    </lineage>
</organism>
<feature type="region of interest" description="Disordered" evidence="5">
    <location>
        <begin position="291"/>
        <end position="339"/>
    </location>
</feature>
<dbReference type="SUPFAM" id="SSF51735">
    <property type="entry name" value="NAD(P)-binding Rossmann-fold domains"/>
    <property type="match status" value="1"/>
</dbReference>
<evidence type="ECO:0000256" key="2">
    <source>
        <dbReference type="ARBA" id="ARBA00022540"/>
    </source>
</evidence>
<feature type="compositionally biased region" description="Low complexity" evidence="5">
    <location>
        <begin position="97"/>
        <end position="109"/>
    </location>
</feature>
<feature type="domain" description="RING-type" evidence="6">
    <location>
        <begin position="721"/>
        <end position="751"/>
    </location>
</feature>
<feature type="compositionally biased region" description="Basic and acidic residues" evidence="5">
    <location>
        <begin position="110"/>
        <end position="122"/>
    </location>
</feature>
<accession>A0A2U1MUY4</accession>
<keyword evidence="2" id="KW-0396">Initiation factor</keyword>
<dbReference type="InterPro" id="IPR027512">
    <property type="entry name" value="EIF3A"/>
</dbReference>
<keyword evidence="1" id="KW-0963">Cytoplasm</keyword>
<feature type="compositionally biased region" description="Polar residues" evidence="5">
    <location>
        <begin position="646"/>
        <end position="657"/>
    </location>
</feature>
<keyword evidence="4" id="KW-0863">Zinc-finger</keyword>
<evidence type="ECO:0000256" key="5">
    <source>
        <dbReference type="SAM" id="MobiDB-lite"/>
    </source>
</evidence>
<evidence type="ECO:0000313" key="7">
    <source>
        <dbReference type="EMBL" id="PWA65014.1"/>
    </source>
</evidence>
<dbReference type="Pfam" id="PF13639">
    <property type="entry name" value="zf-RING_2"/>
    <property type="match status" value="1"/>
</dbReference>
<protein>
    <submittedName>
        <fullName evidence="7">Zinc finger, RING/FYVE/PHD-type</fullName>
    </submittedName>
</protein>
<dbReference type="Gene3D" id="3.30.40.10">
    <property type="entry name" value="Zinc/RING finger domain, C3HC4 (zinc finger)"/>
    <property type="match status" value="1"/>
</dbReference>
<reference evidence="7 8" key="1">
    <citation type="journal article" date="2018" name="Mol. Plant">
        <title>The genome of Artemisia annua provides insight into the evolution of Asteraceae family and artemisinin biosynthesis.</title>
        <authorList>
            <person name="Shen Q."/>
            <person name="Zhang L."/>
            <person name="Liao Z."/>
            <person name="Wang S."/>
            <person name="Yan T."/>
            <person name="Shi P."/>
            <person name="Liu M."/>
            <person name="Fu X."/>
            <person name="Pan Q."/>
            <person name="Wang Y."/>
            <person name="Lv Z."/>
            <person name="Lu X."/>
            <person name="Zhang F."/>
            <person name="Jiang W."/>
            <person name="Ma Y."/>
            <person name="Chen M."/>
            <person name="Hao X."/>
            <person name="Li L."/>
            <person name="Tang Y."/>
            <person name="Lv G."/>
            <person name="Zhou Y."/>
            <person name="Sun X."/>
            <person name="Brodelius P.E."/>
            <person name="Rose J.K.C."/>
            <person name="Tang K."/>
        </authorList>
    </citation>
    <scope>NUCLEOTIDE SEQUENCE [LARGE SCALE GENOMIC DNA]</scope>
    <source>
        <strain evidence="8">cv. Huhao1</strain>
        <tissue evidence="7">Leaf</tissue>
    </source>
</reference>
<dbReference type="SUPFAM" id="SSF57850">
    <property type="entry name" value="RING/U-box"/>
    <property type="match status" value="1"/>
</dbReference>
<feature type="region of interest" description="Disordered" evidence="5">
    <location>
        <begin position="643"/>
        <end position="666"/>
    </location>
</feature>
<dbReference type="InterPro" id="IPR036291">
    <property type="entry name" value="NAD(P)-bd_dom_sf"/>
</dbReference>
<feature type="region of interest" description="Disordered" evidence="5">
    <location>
        <begin position="208"/>
        <end position="228"/>
    </location>
</feature>
<gene>
    <name evidence="7" type="ORF">CTI12_AA334760</name>
</gene>
<dbReference type="PANTHER" id="PTHR14005:SF0">
    <property type="entry name" value="EUKARYOTIC TRANSLATION INITIATION FACTOR 3 SUBUNIT A"/>
    <property type="match status" value="1"/>
</dbReference>
<dbReference type="InterPro" id="IPR001841">
    <property type="entry name" value="Znf_RING"/>
</dbReference>
<dbReference type="STRING" id="35608.A0A2U1MUY4"/>
<dbReference type="InterPro" id="IPR054711">
    <property type="entry name" value="eIF3a_PCI_TPR-like"/>
</dbReference>
<dbReference type="GO" id="GO:0043614">
    <property type="term" value="C:multi-eIF complex"/>
    <property type="evidence" value="ECO:0007669"/>
    <property type="project" value="TreeGrafter"/>
</dbReference>
<dbReference type="Pfam" id="PF22591">
    <property type="entry name" value="eIF3a_PCI_TPR-like"/>
    <property type="match status" value="1"/>
</dbReference>
<evidence type="ECO:0000313" key="8">
    <source>
        <dbReference type="Proteomes" id="UP000245207"/>
    </source>
</evidence>
<dbReference type="GO" id="GO:0071540">
    <property type="term" value="C:eukaryotic translation initiation factor 3 complex, eIF3e"/>
    <property type="evidence" value="ECO:0007669"/>
    <property type="project" value="TreeGrafter"/>
</dbReference>
<keyword evidence="4" id="KW-0862">Zinc</keyword>
<dbReference type="Proteomes" id="UP000245207">
    <property type="component" value="Unassembled WGS sequence"/>
</dbReference>
<dbReference type="GO" id="GO:0001732">
    <property type="term" value="P:formation of cytoplasmic translation initiation complex"/>
    <property type="evidence" value="ECO:0007669"/>
    <property type="project" value="TreeGrafter"/>
</dbReference>
<feature type="compositionally biased region" description="Low complexity" evidence="5">
    <location>
        <begin position="319"/>
        <end position="328"/>
    </location>
</feature>
<evidence type="ECO:0000256" key="1">
    <source>
        <dbReference type="ARBA" id="ARBA00022490"/>
    </source>
</evidence>
<dbReference type="GO" id="GO:0071541">
    <property type="term" value="C:eukaryotic translation initiation factor 3 complex, eIF3m"/>
    <property type="evidence" value="ECO:0007669"/>
    <property type="project" value="TreeGrafter"/>
</dbReference>
<keyword evidence="3" id="KW-0648">Protein biosynthesis</keyword>
<comment type="caution">
    <text evidence="7">The sequence shown here is derived from an EMBL/GenBank/DDBJ whole genome shotgun (WGS) entry which is preliminary data.</text>
</comment>
<evidence type="ECO:0000259" key="6">
    <source>
        <dbReference type="PROSITE" id="PS50089"/>
    </source>
</evidence>
<dbReference type="SUPFAM" id="SSF53448">
    <property type="entry name" value="Nucleotide-diphospho-sugar transferases"/>
    <property type="match status" value="1"/>
</dbReference>
<feature type="region of interest" description="Disordered" evidence="5">
    <location>
        <begin position="76"/>
        <end position="129"/>
    </location>
</feature>
<dbReference type="EMBL" id="PKPP01004305">
    <property type="protein sequence ID" value="PWA65014.1"/>
    <property type="molecule type" value="Genomic_DNA"/>
</dbReference>
<feature type="compositionally biased region" description="Polar residues" evidence="5">
    <location>
        <begin position="595"/>
        <end position="607"/>
    </location>
</feature>
<evidence type="ECO:0000256" key="4">
    <source>
        <dbReference type="PROSITE-ProRule" id="PRU00175"/>
    </source>
</evidence>
<dbReference type="PROSITE" id="PS50089">
    <property type="entry name" value="ZF_RING_2"/>
    <property type="match status" value="1"/>
</dbReference>
<dbReference type="GO" id="GO:0002188">
    <property type="term" value="P:translation reinitiation"/>
    <property type="evidence" value="ECO:0007669"/>
    <property type="project" value="TreeGrafter"/>
</dbReference>
<dbReference type="GO" id="GO:0008270">
    <property type="term" value="F:zinc ion binding"/>
    <property type="evidence" value="ECO:0007669"/>
    <property type="project" value="UniProtKB-KW"/>
</dbReference>
<sequence length="875" mass="96568">MEEFALVIAQANEKEHHEAKNFINEFKASHELLLKEQNNMINGLAIEVHQLLTTLNKVLLVRHDLKGITTRGGKLTFQIGETPEDNNTNNISPGTLPSEQEQPNETNPEPEIRKEPSVEPKRSTLPFPHRVWKEKEDAYQRKGGFLDDLDGSGIGIGLSDAKAVSRAYARALGSFLASSKVSSSCAALDVASPLLLVGDWYLGCQTPPSSPSSHNAKQTLPPAPLPAKHPNPHGFFLPILYHLKYPSLHPPRQPVTGDSAIEAAAKNSAAPESAAPSIVDQSVVSENVQGSVAENSAAQETAAQETVADPAASAKVDSADAQGSAAGSNDKAAAEAMLVEESPPQCASIKRKKKLMDIPPDTLDKQVNVTLLEEVIKHFTDLSTKKAELARIQAQALEDALDVDDLEADKQPEDLMLSYVSDEKGKHHLDRELVTPWFKFLWETYMTVLEILRNNSKFIALYAGTTDAMRRCLWVLKQHPVAEFLVLLGPHFYKMDYQKLIEAHRNKKADVTVALQMINEGNVVCGTGAIGFIASWIAKLLQARGYTVHATVKSLGELAGGTSVPVFGSVDTGSCHFQKLSHEHEASVHLEQGHRQSPSSTTINSDGFRNIHRRRAAASGSDRLPGSVLLARERLAERLRGVSVSGYRQTSRSPSNTHQDDFHSRVNNSFVGTNSNLLETRSERLIDTTRKNPPGLTRDALNSLQLQVFSNENDEKTSSECTICLEAFQDGDKLIRLRCGHEFHSCCIFPWVRHLKRNAILNKRVETNHTTLNNELLLTTTRVSRFISCRNIWAESNSYSGRTSVIITGESRKKEDYLCFPEHYCACYSFFYDIVNRGEQLCCKHQLAARLAVSLGTCVDVKVSDEQLAELLAKL</sequence>
<feature type="compositionally biased region" description="Low complexity" evidence="5">
    <location>
        <begin position="292"/>
        <end position="308"/>
    </location>
</feature>
<dbReference type="GO" id="GO:0003729">
    <property type="term" value="F:mRNA binding"/>
    <property type="evidence" value="ECO:0007669"/>
    <property type="project" value="TreeGrafter"/>
</dbReference>
<dbReference type="Gene3D" id="3.90.550.10">
    <property type="entry name" value="Spore Coat Polysaccharide Biosynthesis Protein SpsA, Chain A"/>
    <property type="match status" value="1"/>
</dbReference>
<dbReference type="GO" id="GO:0003743">
    <property type="term" value="F:translation initiation factor activity"/>
    <property type="evidence" value="ECO:0007669"/>
    <property type="project" value="UniProtKB-KW"/>
</dbReference>
<keyword evidence="8" id="KW-1185">Reference proteome</keyword>